<evidence type="ECO:0000256" key="6">
    <source>
        <dbReference type="ARBA" id="ARBA00022763"/>
    </source>
</evidence>
<dbReference type="Pfam" id="PF16124">
    <property type="entry name" value="RecQ_Zn_bind"/>
    <property type="match status" value="1"/>
</dbReference>
<dbReference type="PROSITE" id="PS50967">
    <property type="entry name" value="HRDC"/>
    <property type="match status" value="1"/>
</dbReference>
<sequence length="635" mass="72204">MILPAILSKSTAARLLLLSTLFNQEEKYGGTGVQGGGRLTLDHAEALLQQLYGYTSFREGQKQIISSLLKGRDTLGIMPTGGGKSICYQIPALLLDGLTLVISPLISLMKDQVDALTSLGIEASYINSTLDATEVGHRIRRAMQGKIKLLYIAPERLESERFRSLMQGLEVSFIAVDEAHCVSQWGHDFRPSYRAITPFIGQLRRRPLVAAFTATATNEVTQDIAGLLDLKRPAIHINGFARNNLSLNILRGENKRDYVSRYIQEHRLESGIIYAATRKEVDDLYTYLGRKRVSVGKYHAGLSDEERAISQEAFLYDDIRVMIATNAFGMGIDKSNVRYVIHYNMPKNMEAYYQEAGRAGRDGEPSECVLLFSAQDIQTQKFLIEQTMTNQERKTNEYKKLQTMIDYCYTTKCLRNYILHYFGETHAVETCGNCSSCKDEREVEDITIEAQKIFSCIKRMQERFGVTMVASVLKGSKSKKVLQYRFDRLPTYGIMNRHTEKEIVDLINVLIAEGFLHLSEGQYPVVKLQIKAVDVLQGKQKVYQKISKKTEVLPAVDNTLFEQLRLLRRELADKERVPPYIIFNDSTLREMSEYVPTTETEMLKIKGVGEVKFKKYGNPFLELLQSYTCQEDSYE</sequence>
<keyword evidence="11" id="KW-0238">DNA-binding</keyword>
<dbReference type="InterPro" id="IPR006293">
    <property type="entry name" value="DNA_helicase_ATP-dep_RecQ_bac"/>
</dbReference>
<dbReference type="GO" id="GO:0043138">
    <property type="term" value="F:3'-5' DNA helicase activity"/>
    <property type="evidence" value="ECO:0007669"/>
    <property type="project" value="UniProtKB-EC"/>
</dbReference>
<evidence type="ECO:0000256" key="2">
    <source>
        <dbReference type="ARBA" id="ARBA00001947"/>
    </source>
</evidence>
<evidence type="ECO:0000256" key="7">
    <source>
        <dbReference type="ARBA" id="ARBA00022801"/>
    </source>
</evidence>
<dbReference type="InterPro" id="IPR036390">
    <property type="entry name" value="WH_DNA-bd_sf"/>
</dbReference>
<dbReference type="InterPro" id="IPR032284">
    <property type="entry name" value="RecQ_Zn-bd"/>
</dbReference>
<dbReference type="InterPro" id="IPR044876">
    <property type="entry name" value="HRDC_dom_sf"/>
</dbReference>
<dbReference type="GO" id="GO:0046872">
    <property type="term" value="F:metal ion binding"/>
    <property type="evidence" value="ECO:0007669"/>
    <property type="project" value="UniProtKB-KW"/>
</dbReference>
<comment type="catalytic activity">
    <reaction evidence="15">
        <text>Couples ATP hydrolysis with the unwinding of duplex DNA by translocating in the 3'-5' direction.</text>
        <dbReference type="EC" id="5.6.2.4"/>
    </reaction>
</comment>
<keyword evidence="13" id="KW-0234">DNA repair</keyword>
<name>A0A1V0USG2_9BACL</name>
<dbReference type="EMBL" id="CP020557">
    <property type="protein sequence ID" value="ARF68235.1"/>
    <property type="molecule type" value="Genomic_DNA"/>
</dbReference>
<evidence type="ECO:0000256" key="12">
    <source>
        <dbReference type="ARBA" id="ARBA00023172"/>
    </source>
</evidence>
<dbReference type="InterPro" id="IPR014001">
    <property type="entry name" value="Helicase_ATP-bd"/>
</dbReference>
<evidence type="ECO:0000259" key="17">
    <source>
        <dbReference type="PROSITE" id="PS50967"/>
    </source>
</evidence>
<evidence type="ECO:0000256" key="4">
    <source>
        <dbReference type="ARBA" id="ARBA00022723"/>
    </source>
</evidence>
<dbReference type="GO" id="GO:0009378">
    <property type="term" value="F:four-way junction helicase activity"/>
    <property type="evidence" value="ECO:0007669"/>
    <property type="project" value="TreeGrafter"/>
</dbReference>
<comment type="similarity">
    <text evidence="3">Belongs to the helicase family. RecQ subfamily.</text>
</comment>
<dbReference type="GO" id="GO:0006260">
    <property type="term" value="P:DNA replication"/>
    <property type="evidence" value="ECO:0007669"/>
    <property type="project" value="InterPro"/>
</dbReference>
<dbReference type="GO" id="GO:0009432">
    <property type="term" value="P:SOS response"/>
    <property type="evidence" value="ECO:0007669"/>
    <property type="project" value="UniProtKB-UniRule"/>
</dbReference>
<dbReference type="Pfam" id="PF09382">
    <property type="entry name" value="RQC"/>
    <property type="match status" value="1"/>
</dbReference>
<protein>
    <recommendedName>
        <fullName evidence="16">DNA helicase RecQ</fullName>
        <ecNumber evidence="16">5.6.2.4</ecNumber>
    </recommendedName>
</protein>
<evidence type="ECO:0000256" key="14">
    <source>
        <dbReference type="ARBA" id="ARBA00023235"/>
    </source>
</evidence>
<gene>
    <name evidence="20" type="ORF">B7C51_10990</name>
</gene>
<dbReference type="InterPro" id="IPR010997">
    <property type="entry name" value="HRDC-like_sf"/>
</dbReference>
<dbReference type="CDD" id="cd18794">
    <property type="entry name" value="SF2_C_RecQ"/>
    <property type="match status" value="1"/>
</dbReference>
<dbReference type="SMART" id="SM00490">
    <property type="entry name" value="HELICc"/>
    <property type="match status" value="1"/>
</dbReference>
<keyword evidence="9" id="KW-0862">Zinc</keyword>
<keyword evidence="14" id="KW-0413">Isomerase</keyword>
<evidence type="ECO:0000259" key="18">
    <source>
        <dbReference type="PROSITE" id="PS51192"/>
    </source>
</evidence>
<evidence type="ECO:0000256" key="5">
    <source>
        <dbReference type="ARBA" id="ARBA00022741"/>
    </source>
</evidence>
<keyword evidence="7" id="KW-0378">Hydrolase</keyword>
<dbReference type="GO" id="GO:0005737">
    <property type="term" value="C:cytoplasm"/>
    <property type="evidence" value="ECO:0007669"/>
    <property type="project" value="TreeGrafter"/>
</dbReference>
<dbReference type="Pfam" id="PF00270">
    <property type="entry name" value="DEAD"/>
    <property type="match status" value="1"/>
</dbReference>
<evidence type="ECO:0000256" key="16">
    <source>
        <dbReference type="NCBIfam" id="TIGR01389"/>
    </source>
</evidence>
<dbReference type="GO" id="GO:0006281">
    <property type="term" value="P:DNA repair"/>
    <property type="evidence" value="ECO:0007669"/>
    <property type="project" value="UniProtKB-KW"/>
</dbReference>
<dbReference type="Proteomes" id="UP000192727">
    <property type="component" value="Chromosome"/>
</dbReference>
<dbReference type="InterPro" id="IPR011545">
    <property type="entry name" value="DEAD/DEAH_box_helicase_dom"/>
</dbReference>
<feature type="domain" description="HRDC" evidence="17">
    <location>
        <begin position="554"/>
        <end position="634"/>
    </location>
</feature>
<dbReference type="EC" id="5.6.2.4" evidence="16"/>
<dbReference type="SUPFAM" id="SSF47819">
    <property type="entry name" value="HRDC-like"/>
    <property type="match status" value="1"/>
</dbReference>
<keyword evidence="6" id="KW-0227">DNA damage</keyword>
<dbReference type="InterPro" id="IPR001650">
    <property type="entry name" value="Helicase_C-like"/>
</dbReference>
<dbReference type="Gene3D" id="1.10.10.10">
    <property type="entry name" value="Winged helix-like DNA-binding domain superfamily/Winged helix DNA-binding domain"/>
    <property type="match status" value="1"/>
</dbReference>
<evidence type="ECO:0000256" key="13">
    <source>
        <dbReference type="ARBA" id="ARBA00023204"/>
    </source>
</evidence>
<evidence type="ECO:0000256" key="8">
    <source>
        <dbReference type="ARBA" id="ARBA00022806"/>
    </source>
</evidence>
<dbReference type="InterPro" id="IPR004589">
    <property type="entry name" value="DNA_helicase_ATP-dep_RecQ"/>
</dbReference>
<dbReference type="GO" id="GO:0016787">
    <property type="term" value="F:hydrolase activity"/>
    <property type="evidence" value="ECO:0007669"/>
    <property type="project" value="UniProtKB-KW"/>
</dbReference>
<dbReference type="NCBIfam" id="TIGR01389">
    <property type="entry name" value="recQ"/>
    <property type="match status" value="1"/>
</dbReference>
<keyword evidence="5" id="KW-0547">Nucleotide-binding</keyword>
<dbReference type="SUPFAM" id="SSF46785">
    <property type="entry name" value="Winged helix' DNA-binding domain"/>
    <property type="match status" value="1"/>
</dbReference>
<keyword evidence="12" id="KW-0233">DNA recombination</keyword>
<dbReference type="PROSITE" id="PS51194">
    <property type="entry name" value="HELICASE_CTER"/>
    <property type="match status" value="1"/>
</dbReference>
<dbReference type="Gene3D" id="3.40.50.300">
    <property type="entry name" value="P-loop containing nucleotide triphosphate hydrolases"/>
    <property type="match status" value="2"/>
</dbReference>
<dbReference type="GO" id="GO:0005524">
    <property type="term" value="F:ATP binding"/>
    <property type="evidence" value="ECO:0007669"/>
    <property type="project" value="UniProtKB-KW"/>
</dbReference>
<reference evidence="20 21" key="1">
    <citation type="submission" date="2017-03" db="EMBL/GenBank/DDBJ databases">
        <title>Paenibacillus larvae genome sequencing.</title>
        <authorList>
            <person name="Dingman D.W."/>
        </authorList>
    </citation>
    <scope>NUCLEOTIDE SEQUENCE [LARGE SCALE GENOMIC DNA]</scope>
    <source>
        <strain evidence="20 21">SAG 10367</strain>
    </source>
</reference>
<proteinExistence type="inferred from homology"/>
<dbReference type="PROSITE" id="PS51192">
    <property type="entry name" value="HELICASE_ATP_BIND_1"/>
    <property type="match status" value="1"/>
</dbReference>
<dbReference type="InterPro" id="IPR002121">
    <property type="entry name" value="HRDC_dom"/>
</dbReference>
<organism evidence="20 21">
    <name type="scientific">Paenibacillus larvae subsp. pulvifaciens</name>
    <dbReference type="NCBI Taxonomy" id="1477"/>
    <lineage>
        <taxon>Bacteria</taxon>
        <taxon>Bacillati</taxon>
        <taxon>Bacillota</taxon>
        <taxon>Bacilli</taxon>
        <taxon>Bacillales</taxon>
        <taxon>Paenibacillaceae</taxon>
        <taxon>Paenibacillus</taxon>
    </lineage>
</organism>
<dbReference type="PANTHER" id="PTHR13710">
    <property type="entry name" value="DNA HELICASE RECQ FAMILY MEMBER"/>
    <property type="match status" value="1"/>
</dbReference>
<dbReference type="SMART" id="SM00341">
    <property type="entry name" value="HRDC"/>
    <property type="match status" value="1"/>
</dbReference>
<dbReference type="Pfam" id="PF00271">
    <property type="entry name" value="Helicase_C"/>
    <property type="match status" value="1"/>
</dbReference>
<dbReference type="SMART" id="SM00487">
    <property type="entry name" value="DEXDc"/>
    <property type="match status" value="1"/>
</dbReference>
<keyword evidence="8 20" id="KW-0347">Helicase</keyword>
<dbReference type="Gene3D" id="1.10.150.80">
    <property type="entry name" value="HRDC domain"/>
    <property type="match status" value="1"/>
</dbReference>
<evidence type="ECO:0000313" key="21">
    <source>
        <dbReference type="Proteomes" id="UP000192727"/>
    </source>
</evidence>
<dbReference type="PANTHER" id="PTHR13710:SF105">
    <property type="entry name" value="ATP-DEPENDENT DNA HELICASE Q1"/>
    <property type="match status" value="1"/>
</dbReference>
<evidence type="ECO:0000256" key="11">
    <source>
        <dbReference type="ARBA" id="ARBA00023125"/>
    </source>
</evidence>
<dbReference type="SUPFAM" id="SSF52540">
    <property type="entry name" value="P-loop containing nucleoside triphosphate hydrolases"/>
    <property type="match status" value="1"/>
</dbReference>
<evidence type="ECO:0000256" key="10">
    <source>
        <dbReference type="ARBA" id="ARBA00022840"/>
    </source>
</evidence>
<comment type="cofactor">
    <cofactor evidence="2">
        <name>Zn(2+)</name>
        <dbReference type="ChEBI" id="CHEBI:29105"/>
    </cofactor>
</comment>
<dbReference type="InterPro" id="IPR036388">
    <property type="entry name" value="WH-like_DNA-bd_sf"/>
</dbReference>
<dbReference type="CDD" id="cd17920">
    <property type="entry name" value="DEXHc_RecQ"/>
    <property type="match status" value="1"/>
</dbReference>
<dbReference type="Pfam" id="PF00570">
    <property type="entry name" value="HRDC"/>
    <property type="match status" value="1"/>
</dbReference>
<comment type="cofactor">
    <cofactor evidence="1">
        <name>Mg(2+)</name>
        <dbReference type="ChEBI" id="CHEBI:18420"/>
    </cofactor>
</comment>
<dbReference type="InterPro" id="IPR018982">
    <property type="entry name" value="RQC_domain"/>
</dbReference>
<evidence type="ECO:0000256" key="9">
    <source>
        <dbReference type="ARBA" id="ARBA00022833"/>
    </source>
</evidence>
<keyword evidence="10" id="KW-0067">ATP-binding</keyword>
<keyword evidence="4" id="KW-0479">Metal-binding</keyword>
<accession>A0A1V0USG2</accession>
<evidence type="ECO:0000256" key="3">
    <source>
        <dbReference type="ARBA" id="ARBA00005446"/>
    </source>
</evidence>
<evidence type="ECO:0000313" key="20">
    <source>
        <dbReference type="EMBL" id="ARF68235.1"/>
    </source>
</evidence>
<dbReference type="SMART" id="SM00956">
    <property type="entry name" value="RQC"/>
    <property type="match status" value="1"/>
</dbReference>
<evidence type="ECO:0000256" key="1">
    <source>
        <dbReference type="ARBA" id="ARBA00001946"/>
    </source>
</evidence>
<dbReference type="FunFam" id="1.10.150.80:FF:000002">
    <property type="entry name" value="ATP-dependent DNA helicase RecQ"/>
    <property type="match status" value="1"/>
</dbReference>
<feature type="domain" description="Helicase C-terminal" evidence="19">
    <location>
        <begin position="254"/>
        <end position="402"/>
    </location>
</feature>
<dbReference type="InterPro" id="IPR027417">
    <property type="entry name" value="P-loop_NTPase"/>
</dbReference>
<dbReference type="FunFam" id="3.40.50.300:FF:000296">
    <property type="entry name" value="ATP-dependent DNA helicase RecQ"/>
    <property type="match status" value="1"/>
</dbReference>
<dbReference type="GO" id="GO:0003677">
    <property type="term" value="F:DNA binding"/>
    <property type="evidence" value="ECO:0007669"/>
    <property type="project" value="UniProtKB-KW"/>
</dbReference>
<dbReference type="GO" id="GO:0006310">
    <property type="term" value="P:DNA recombination"/>
    <property type="evidence" value="ECO:0007669"/>
    <property type="project" value="UniProtKB-UniRule"/>
</dbReference>
<evidence type="ECO:0000259" key="19">
    <source>
        <dbReference type="PROSITE" id="PS51194"/>
    </source>
</evidence>
<dbReference type="NCBIfam" id="TIGR00614">
    <property type="entry name" value="recQ_fam"/>
    <property type="match status" value="1"/>
</dbReference>
<evidence type="ECO:0000256" key="15">
    <source>
        <dbReference type="ARBA" id="ARBA00034617"/>
    </source>
</evidence>
<dbReference type="GO" id="GO:0043590">
    <property type="term" value="C:bacterial nucleoid"/>
    <property type="evidence" value="ECO:0007669"/>
    <property type="project" value="TreeGrafter"/>
</dbReference>
<feature type="domain" description="Helicase ATP-binding" evidence="18">
    <location>
        <begin position="65"/>
        <end position="234"/>
    </location>
</feature>
<dbReference type="AlphaFoldDB" id="A0A1V0USG2"/>
<dbReference type="GO" id="GO:0030894">
    <property type="term" value="C:replisome"/>
    <property type="evidence" value="ECO:0007669"/>
    <property type="project" value="TreeGrafter"/>
</dbReference>